<evidence type="ECO:0000256" key="5">
    <source>
        <dbReference type="ARBA" id="ARBA00022519"/>
    </source>
</evidence>
<keyword evidence="7 11" id="KW-0067">ATP-binding</keyword>
<sequence length="329" mass="36890">MTVLSVDHLEVNYGTKAPVFAVRNVSLEVQHQEFVGLVGESGCGKSTLGFAIARLERPPAYIRGGSIVINGEDWMTMPDEELRRHRWRDVAIVLQSGMNALNPVMTIEAQFRDVMMQHTSLSRAQILQRSMDVLDMAHIARNTLKRYPHELSGGMKQRVVIAMAFLLHPKLVILDEPTTALDMVVQRQIMDNLTELRQHEQFSVLLISHDLGLVLELCDRVLVMYAGQIVEENTTDSLLEQAWHPYTRALMQALPRIGGNGLQFGGVPGTPPDLHHRLQHCAFAPRCGLVTPECQVREPELTDTPSGKVRCFVTSREVVADDKHHSIRG</sequence>
<comment type="similarity">
    <text evidence="2">Belongs to the ABC transporter superfamily.</text>
</comment>
<evidence type="ECO:0000313" key="11">
    <source>
        <dbReference type="EMBL" id="PSR29622.1"/>
    </source>
</evidence>
<proteinExistence type="inferred from homology"/>
<dbReference type="SUPFAM" id="SSF52540">
    <property type="entry name" value="P-loop containing nucleoside triphosphate hydrolases"/>
    <property type="match status" value="1"/>
</dbReference>
<dbReference type="PROSITE" id="PS00211">
    <property type="entry name" value="ABC_TRANSPORTER_1"/>
    <property type="match status" value="1"/>
</dbReference>
<dbReference type="GO" id="GO:0005524">
    <property type="term" value="F:ATP binding"/>
    <property type="evidence" value="ECO:0007669"/>
    <property type="project" value="UniProtKB-KW"/>
</dbReference>
<evidence type="ECO:0000256" key="7">
    <source>
        <dbReference type="ARBA" id="ARBA00022840"/>
    </source>
</evidence>
<evidence type="ECO:0000256" key="2">
    <source>
        <dbReference type="ARBA" id="ARBA00005417"/>
    </source>
</evidence>
<comment type="subcellular location">
    <subcellularLocation>
        <location evidence="1">Cell membrane</location>
        <topology evidence="1">Peripheral membrane protein</topology>
    </subcellularLocation>
</comment>
<dbReference type="Proteomes" id="UP000242699">
    <property type="component" value="Unassembled WGS sequence"/>
</dbReference>
<dbReference type="CDD" id="cd03257">
    <property type="entry name" value="ABC_NikE_OppD_transporters"/>
    <property type="match status" value="1"/>
</dbReference>
<evidence type="ECO:0000256" key="8">
    <source>
        <dbReference type="ARBA" id="ARBA00022967"/>
    </source>
</evidence>
<keyword evidence="4" id="KW-1003">Cell membrane</keyword>
<dbReference type="GO" id="GO:0015833">
    <property type="term" value="P:peptide transport"/>
    <property type="evidence" value="ECO:0007669"/>
    <property type="project" value="InterPro"/>
</dbReference>
<dbReference type="InterPro" id="IPR003593">
    <property type="entry name" value="AAA+_ATPase"/>
</dbReference>
<dbReference type="InterPro" id="IPR003439">
    <property type="entry name" value="ABC_transporter-like_ATP-bd"/>
</dbReference>
<dbReference type="AlphaFoldDB" id="A0A2T2X557"/>
<evidence type="ECO:0000256" key="3">
    <source>
        <dbReference type="ARBA" id="ARBA00022448"/>
    </source>
</evidence>
<dbReference type="InterPro" id="IPR013563">
    <property type="entry name" value="Oligopep_ABC_C"/>
</dbReference>
<keyword evidence="6" id="KW-0547">Nucleotide-binding</keyword>
<reference evidence="11 12" key="1">
    <citation type="journal article" date="2014" name="BMC Genomics">
        <title>Comparison of environmental and isolate Sulfobacillus genomes reveals diverse carbon, sulfur, nitrogen, and hydrogen metabolisms.</title>
        <authorList>
            <person name="Justice N.B."/>
            <person name="Norman A."/>
            <person name="Brown C.T."/>
            <person name="Singh A."/>
            <person name="Thomas B.C."/>
            <person name="Banfield J.F."/>
        </authorList>
    </citation>
    <scope>NUCLEOTIDE SEQUENCE [LARGE SCALE GENOMIC DNA]</scope>
    <source>
        <strain evidence="11">AMDSBA1</strain>
    </source>
</reference>
<dbReference type="InterPro" id="IPR027417">
    <property type="entry name" value="P-loop_NTPase"/>
</dbReference>
<feature type="domain" description="ABC transporter" evidence="10">
    <location>
        <begin position="6"/>
        <end position="251"/>
    </location>
</feature>
<evidence type="ECO:0000256" key="1">
    <source>
        <dbReference type="ARBA" id="ARBA00004202"/>
    </source>
</evidence>
<evidence type="ECO:0000259" key="10">
    <source>
        <dbReference type="PROSITE" id="PS50893"/>
    </source>
</evidence>
<organism evidence="11 12">
    <name type="scientific">Sulfobacillus benefaciens</name>
    <dbReference type="NCBI Taxonomy" id="453960"/>
    <lineage>
        <taxon>Bacteria</taxon>
        <taxon>Bacillati</taxon>
        <taxon>Bacillota</taxon>
        <taxon>Clostridia</taxon>
        <taxon>Eubacteriales</taxon>
        <taxon>Clostridiales Family XVII. Incertae Sedis</taxon>
        <taxon>Sulfobacillus</taxon>
    </lineage>
</organism>
<keyword evidence="5" id="KW-0997">Cell inner membrane</keyword>
<keyword evidence="9" id="KW-0472">Membrane</keyword>
<dbReference type="Pfam" id="PF08352">
    <property type="entry name" value="oligo_HPY"/>
    <property type="match status" value="1"/>
</dbReference>
<dbReference type="FunFam" id="3.40.50.300:FF:000016">
    <property type="entry name" value="Oligopeptide ABC transporter ATP-binding component"/>
    <property type="match status" value="1"/>
</dbReference>
<dbReference type="PROSITE" id="PS50893">
    <property type="entry name" value="ABC_TRANSPORTER_2"/>
    <property type="match status" value="1"/>
</dbReference>
<evidence type="ECO:0000256" key="4">
    <source>
        <dbReference type="ARBA" id="ARBA00022475"/>
    </source>
</evidence>
<name>A0A2T2X557_9FIRM</name>
<dbReference type="GO" id="GO:0016887">
    <property type="term" value="F:ATP hydrolysis activity"/>
    <property type="evidence" value="ECO:0007669"/>
    <property type="project" value="InterPro"/>
</dbReference>
<protein>
    <submittedName>
        <fullName evidence="11">Dipeptide/oligopeptide/nickel ABC transporter ATP-binding protein</fullName>
    </submittedName>
</protein>
<dbReference type="InterPro" id="IPR050388">
    <property type="entry name" value="ABC_Ni/Peptide_Import"/>
</dbReference>
<dbReference type="PANTHER" id="PTHR43297:SF14">
    <property type="entry name" value="ATPASE AAA-TYPE CORE DOMAIN-CONTAINING PROTEIN"/>
    <property type="match status" value="1"/>
</dbReference>
<dbReference type="InterPro" id="IPR017871">
    <property type="entry name" value="ABC_transporter-like_CS"/>
</dbReference>
<gene>
    <name evidence="11" type="ORF">C7B43_08160</name>
</gene>
<dbReference type="EMBL" id="PXYT01000015">
    <property type="protein sequence ID" value="PSR29622.1"/>
    <property type="molecule type" value="Genomic_DNA"/>
</dbReference>
<dbReference type="Pfam" id="PF00005">
    <property type="entry name" value="ABC_tran"/>
    <property type="match status" value="1"/>
</dbReference>
<keyword evidence="8" id="KW-1278">Translocase</keyword>
<evidence type="ECO:0000256" key="6">
    <source>
        <dbReference type="ARBA" id="ARBA00022741"/>
    </source>
</evidence>
<evidence type="ECO:0000256" key="9">
    <source>
        <dbReference type="ARBA" id="ARBA00023136"/>
    </source>
</evidence>
<dbReference type="GO" id="GO:0005886">
    <property type="term" value="C:plasma membrane"/>
    <property type="evidence" value="ECO:0007669"/>
    <property type="project" value="UniProtKB-SubCell"/>
</dbReference>
<comment type="caution">
    <text evidence="11">The sequence shown here is derived from an EMBL/GenBank/DDBJ whole genome shotgun (WGS) entry which is preliminary data.</text>
</comment>
<dbReference type="NCBIfam" id="TIGR01727">
    <property type="entry name" value="oligo_HPY"/>
    <property type="match status" value="1"/>
</dbReference>
<keyword evidence="3" id="KW-0813">Transport</keyword>
<dbReference type="Gene3D" id="3.40.50.300">
    <property type="entry name" value="P-loop containing nucleotide triphosphate hydrolases"/>
    <property type="match status" value="1"/>
</dbReference>
<dbReference type="PANTHER" id="PTHR43297">
    <property type="entry name" value="OLIGOPEPTIDE TRANSPORT ATP-BINDING PROTEIN APPD"/>
    <property type="match status" value="1"/>
</dbReference>
<evidence type="ECO:0000313" key="12">
    <source>
        <dbReference type="Proteomes" id="UP000242699"/>
    </source>
</evidence>
<dbReference type="SMART" id="SM00382">
    <property type="entry name" value="AAA"/>
    <property type="match status" value="1"/>
</dbReference>
<accession>A0A2T2X557</accession>